<dbReference type="Proteomes" id="UP001597173">
    <property type="component" value="Unassembled WGS sequence"/>
</dbReference>
<organism evidence="1 2">
    <name type="scientific">Mycoplana ramosa</name>
    <name type="common">Mycoplana bullata</name>
    <dbReference type="NCBI Taxonomy" id="40837"/>
    <lineage>
        <taxon>Bacteria</taxon>
        <taxon>Pseudomonadati</taxon>
        <taxon>Pseudomonadota</taxon>
        <taxon>Alphaproteobacteria</taxon>
        <taxon>Hyphomicrobiales</taxon>
        <taxon>Rhizobiaceae</taxon>
        <taxon>Mycoplana</taxon>
    </lineage>
</organism>
<dbReference type="EMBL" id="JBHTNF010000012">
    <property type="protein sequence ID" value="MFD1329514.1"/>
    <property type="molecule type" value="Genomic_DNA"/>
</dbReference>
<comment type="caution">
    <text evidence="1">The sequence shown here is derived from an EMBL/GenBank/DDBJ whole genome shotgun (WGS) entry which is preliminary data.</text>
</comment>
<dbReference type="RefSeq" id="WP_197065633.1">
    <property type="nucleotide sequence ID" value="NZ_JBHEEW010000016.1"/>
</dbReference>
<evidence type="ECO:0000313" key="2">
    <source>
        <dbReference type="Proteomes" id="UP001597173"/>
    </source>
</evidence>
<sequence>MTNARNIAIWWWAR</sequence>
<gene>
    <name evidence="1" type="primary">trpLE</name>
    <name evidence="1" type="ORF">ACFQ33_16620</name>
</gene>
<keyword evidence="2" id="KW-1185">Reference proteome</keyword>
<name>A0ABW3Z032_MYCRA</name>
<dbReference type="NCBIfam" id="NF038137">
    <property type="entry name" value="leader_TrpLE_al"/>
    <property type="match status" value="1"/>
</dbReference>
<evidence type="ECO:0000313" key="1">
    <source>
        <dbReference type="EMBL" id="MFD1329514.1"/>
    </source>
</evidence>
<reference evidence="2" key="1">
    <citation type="journal article" date="2019" name="Int. J. Syst. Evol. Microbiol.">
        <title>The Global Catalogue of Microorganisms (GCM) 10K type strain sequencing project: providing services to taxonomists for standard genome sequencing and annotation.</title>
        <authorList>
            <consortium name="The Broad Institute Genomics Platform"/>
            <consortium name="The Broad Institute Genome Sequencing Center for Infectious Disease"/>
            <person name="Wu L."/>
            <person name="Ma J."/>
        </authorList>
    </citation>
    <scope>NUCLEOTIDE SEQUENCE [LARGE SCALE GENOMIC DNA]</scope>
    <source>
        <strain evidence="2">CCUG 55609</strain>
    </source>
</reference>
<accession>A0ABW3Z032</accession>
<proteinExistence type="predicted"/>
<protein>
    <submittedName>
        <fullName evidence="1">TrpE operon leader peptide TrpLE</fullName>
    </submittedName>
</protein>